<dbReference type="AlphaFoldDB" id="A0A6N4WCD7"/>
<dbReference type="Proteomes" id="UP000467249">
    <property type="component" value="Chromosome"/>
</dbReference>
<name>A0A6N4WCD7_9MYCO</name>
<dbReference type="KEGG" id="many:MANY_35350"/>
<proteinExistence type="predicted"/>
<protein>
    <submittedName>
        <fullName evidence="1">Uncharacterized protein</fullName>
    </submittedName>
</protein>
<accession>A0A6N4WCD7</accession>
<gene>
    <name evidence="1" type="ORF">MANY_35350</name>
</gene>
<evidence type="ECO:0000313" key="2">
    <source>
        <dbReference type="Proteomes" id="UP000467249"/>
    </source>
</evidence>
<dbReference type="EMBL" id="AP022620">
    <property type="protein sequence ID" value="BBZ78198.1"/>
    <property type="molecule type" value="Genomic_DNA"/>
</dbReference>
<dbReference type="RefSeq" id="WP_163805394.1">
    <property type="nucleotide sequence ID" value="NZ_AP022620.1"/>
</dbReference>
<reference evidence="1 2" key="1">
    <citation type="journal article" date="2019" name="Emerg. Microbes Infect.">
        <title>Comprehensive subspecies identification of 175 nontuberculous mycobacteria species based on 7547 genomic profiles.</title>
        <authorList>
            <person name="Matsumoto Y."/>
            <person name="Kinjo T."/>
            <person name="Motooka D."/>
            <person name="Nabeya D."/>
            <person name="Jung N."/>
            <person name="Uechi K."/>
            <person name="Horii T."/>
            <person name="Iida T."/>
            <person name="Fujita J."/>
            <person name="Nakamura S."/>
        </authorList>
    </citation>
    <scope>NUCLEOTIDE SEQUENCE [LARGE SCALE GENOMIC DNA]</scope>
    <source>
        <strain evidence="1 2">JCM 30275</strain>
    </source>
</reference>
<organism evidence="1 2">
    <name type="scientific">Mycolicibacterium anyangense</name>
    <dbReference type="NCBI Taxonomy" id="1431246"/>
    <lineage>
        <taxon>Bacteria</taxon>
        <taxon>Bacillati</taxon>
        <taxon>Actinomycetota</taxon>
        <taxon>Actinomycetes</taxon>
        <taxon>Mycobacteriales</taxon>
        <taxon>Mycobacteriaceae</taxon>
        <taxon>Mycolicibacterium</taxon>
    </lineage>
</organism>
<evidence type="ECO:0000313" key="1">
    <source>
        <dbReference type="EMBL" id="BBZ78198.1"/>
    </source>
</evidence>
<keyword evidence="2" id="KW-1185">Reference proteome</keyword>
<sequence>MVGRYEVELGVTDSAGAAVCVLVVSAVEEEVADEVCVAAVLVAVTRAVCATVVEVTGVGSGRASVDVVVTVADVWVSTAAAPALPAAAEPAVPALELSDVGADDRELVLPPDDDTLLLLRAEWAVVFLAVLDESLAEESLEPGELLSELADALLALPPEDPVSA</sequence>